<accession>A0A376MMX3</accession>
<gene>
    <name evidence="1" type="ORF">NCTC11112_01769</name>
</gene>
<name>A0A376MMX3_ECOLX</name>
<evidence type="ECO:0000313" key="1">
    <source>
        <dbReference type="EMBL" id="STG51334.1"/>
    </source>
</evidence>
<evidence type="ECO:0000313" key="2">
    <source>
        <dbReference type="Proteomes" id="UP000254817"/>
    </source>
</evidence>
<sequence>MALSGHGGVRKYKDFEKLLVKLYLRQMNVIL</sequence>
<dbReference type="AlphaFoldDB" id="A0A376MMX3"/>
<protein>
    <submittedName>
        <fullName evidence="1">Uncharacterized protein</fullName>
    </submittedName>
</protein>
<reference evidence="1 2" key="1">
    <citation type="submission" date="2018-06" db="EMBL/GenBank/DDBJ databases">
        <authorList>
            <consortium name="Pathogen Informatics"/>
            <person name="Doyle S."/>
        </authorList>
    </citation>
    <scope>NUCLEOTIDE SEQUENCE [LARGE SCALE GENOMIC DNA]</scope>
    <source>
        <strain evidence="1 2">NCTC11112</strain>
    </source>
</reference>
<dbReference type="EMBL" id="UGAW01000001">
    <property type="protein sequence ID" value="STG51334.1"/>
    <property type="molecule type" value="Genomic_DNA"/>
</dbReference>
<organism evidence="1 2">
    <name type="scientific">Escherichia coli</name>
    <dbReference type="NCBI Taxonomy" id="562"/>
    <lineage>
        <taxon>Bacteria</taxon>
        <taxon>Pseudomonadati</taxon>
        <taxon>Pseudomonadota</taxon>
        <taxon>Gammaproteobacteria</taxon>
        <taxon>Enterobacterales</taxon>
        <taxon>Enterobacteriaceae</taxon>
        <taxon>Escherichia</taxon>
    </lineage>
</organism>
<dbReference type="Proteomes" id="UP000254817">
    <property type="component" value="Unassembled WGS sequence"/>
</dbReference>
<proteinExistence type="predicted"/>